<evidence type="ECO:0000256" key="3">
    <source>
        <dbReference type="ARBA" id="ARBA00022617"/>
    </source>
</evidence>
<evidence type="ECO:0000313" key="11">
    <source>
        <dbReference type="EMBL" id="CAH1099035.1"/>
    </source>
</evidence>
<dbReference type="PRINTS" id="PR00463">
    <property type="entry name" value="EP450I"/>
</dbReference>
<feature type="transmembrane region" description="Helical" evidence="10">
    <location>
        <begin position="6"/>
        <end position="24"/>
    </location>
</feature>
<evidence type="ECO:0000256" key="1">
    <source>
        <dbReference type="ARBA" id="ARBA00001971"/>
    </source>
</evidence>
<dbReference type="SUPFAM" id="SSF48264">
    <property type="entry name" value="Cytochrome P450"/>
    <property type="match status" value="1"/>
</dbReference>
<dbReference type="Gene3D" id="1.10.630.10">
    <property type="entry name" value="Cytochrome P450"/>
    <property type="match status" value="1"/>
</dbReference>
<keyword evidence="3 8" id="KW-0349">Heme</keyword>
<dbReference type="Proteomes" id="UP001153636">
    <property type="component" value="Chromosome 1"/>
</dbReference>
<dbReference type="GO" id="GO:0020037">
    <property type="term" value="F:heme binding"/>
    <property type="evidence" value="ECO:0007669"/>
    <property type="project" value="InterPro"/>
</dbReference>
<protein>
    <recommendedName>
        <fullName evidence="13">Cytochrome P450</fullName>
    </recommendedName>
</protein>
<comment type="cofactor">
    <cofactor evidence="1 8">
        <name>heme</name>
        <dbReference type="ChEBI" id="CHEBI:30413"/>
    </cofactor>
</comment>
<feature type="binding site" description="axial binding residue" evidence="8">
    <location>
        <position position="452"/>
    </location>
    <ligand>
        <name>heme</name>
        <dbReference type="ChEBI" id="CHEBI:30413"/>
    </ligand>
    <ligandPart>
        <name>Fe</name>
        <dbReference type="ChEBI" id="CHEBI:18248"/>
    </ligandPart>
</feature>
<keyword evidence="7 9" id="KW-0503">Monooxygenase</keyword>
<dbReference type="CDD" id="cd20628">
    <property type="entry name" value="CYP4"/>
    <property type="match status" value="1"/>
</dbReference>
<evidence type="ECO:0000256" key="9">
    <source>
        <dbReference type="RuleBase" id="RU000461"/>
    </source>
</evidence>
<dbReference type="OrthoDB" id="1470350at2759"/>
<dbReference type="InterPro" id="IPR002401">
    <property type="entry name" value="Cyt_P450_E_grp-I"/>
</dbReference>
<name>A0A9P0G6U9_9CUCU</name>
<dbReference type="InterPro" id="IPR036396">
    <property type="entry name" value="Cyt_P450_sf"/>
</dbReference>
<organism evidence="11 12">
    <name type="scientific">Psylliodes chrysocephalus</name>
    <dbReference type="NCBI Taxonomy" id="3402493"/>
    <lineage>
        <taxon>Eukaryota</taxon>
        <taxon>Metazoa</taxon>
        <taxon>Ecdysozoa</taxon>
        <taxon>Arthropoda</taxon>
        <taxon>Hexapoda</taxon>
        <taxon>Insecta</taxon>
        <taxon>Pterygota</taxon>
        <taxon>Neoptera</taxon>
        <taxon>Endopterygota</taxon>
        <taxon>Coleoptera</taxon>
        <taxon>Polyphaga</taxon>
        <taxon>Cucujiformia</taxon>
        <taxon>Chrysomeloidea</taxon>
        <taxon>Chrysomelidae</taxon>
        <taxon>Galerucinae</taxon>
        <taxon>Alticini</taxon>
        <taxon>Psylliodes</taxon>
    </lineage>
</organism>
<evidence type="ECO:0000256" key="6">
    <source>
        <dbReference type="ARBA" id="ARBA00023004"/>
    </source>
</evidence>
<dbReference type="PANTHER" id="PTHR24291">
    <property type="entry name" value="CYTOCHROME P450 FAMILY 4"/>
    <property type="match status" value="1"/>
</dbReference>
<evidence type="ECO:0000256" key="2">
    <source>
        <dbReference type="ARBA" id="ARBA00010617"/>
    </source>
</evidence>
<keyword evidence="10" id="KW-0812">Transmembrane</keyword>
<dbReference type="InterPro" id="IPR017972">
    <property type="entry name" value="Cyt_P450_CS"/>
</dbReference>
<dbReference type="PRINTS" id="PR00385">
    <property type="entry name" value="P450"/>
</dbReference>
<dbReference type="PROSITE" id="PS00086">
    <property type="entry name" value="CYTOCHROME_P450"/>
    <property type="match status" value="1"/>
</dbReference>
<keyword evidence="4 8" id="KW-0479">Metal-binding</keyword>
<keyword evidence="6 8" id="KW-0408">Iron</keyword>
<keyword evidence="10" id="KW-1133">Transmembrane helix</keyword>
<dbReference type="PANTHER" id="PTHR24291:SF187">
    <property type="entry name" value="CYTOCHROME P450 4AE1-RELATED"/>
    <property type="match status" value="1"/>
</dbReference>
<dbReference type="EMBL" id="OV651813">
    <property type="protein sequence ID" value="CAH1099035.1"/>
    <property type="molecule type" value="Genomic_DNA"/>
</dbReference>
<dbReference type="Pfam" id="PF00067">
    <property type="entry name" value="p450"/>
    <property type="match status" value="1"/>
</dbReference>
<evidence type="ECO:0000256" key="8">
    <source>
        <dbReference type="PIRSR" id="PIRSR602401-1"/>
    </source>
</evidence>
<reference evidence="11" key="1">
    <citation type="submission" date="2022-01" db="EMBL/GenBank/DDBJ databases">
        <authorList>
            <person name="King R."/>
        </authorList>
    </citation>
    <scope>NUCLEOTIDE SEQUENCE</scope>
</reference>
<evidence type="ECO:0000256" key="5">
    <source>
        <dbReference type="ARBA" id="ARBA00023002"/>
    </source>
</evidence>
<dbReference type="AlphaFoldDB" id="A0A9P0G6U9"/>
<accession>A0A9P0G6U9</accession>
<dbReference type="InterPro" id="IPR001128">
    <property type="entry name" value="Cyt_P450"/>
</dbReference>
<evidence type="ECO:0008006" key="13">
    <source>
        <dbReference type="Google" id="ProtNLM"/>
    </source>
</evidence>
<gene>
    <name evidence="11" type="ORF">PSYICH_LOCUS652</name>
</gene>
<dbReference type="InterPro" id="IPR050196">
    <property type="entry name" value="Cytochrome_P450_Monoox"/>
</dbReference>
<evidence type="ECO:0000256" key="4">
    <source>
        <dbReference type="ARBA" id="ARBA00022723"/>
    </source>
</evidence>
<sequence>MLWLFSALLAVLIVFVTILFNWYFALFKYSSLKNVPGPKPLPIIGNANEVGKTTVELLHSFMKLHLKYGTFYKLWLGPRLHLMIANPEYLEELLTSNVHLSKSDGYNLFKPWLGDGLLVSTGLKWKRRRKMITPTFHFKILEEFMKVFNREFDLMLDILKEEVKQNPGETIDITKPINLASLDTICETAFGTPLNAQRNGNPEYVKAVTNFLEIFTLRFFSGWLRNPIIFRFSSLYQTYNKTLKILHDFTNTIIKERRAEYRSNKDKNNQTNVSEEGIKRRAALLDMLMATTVEGEELSDEDIREEVDTFMFEGHDTSATAISYVLYAIAQNPDVQNKVYQEILEVIGDDRRTEITISKINDLKFLDIVVKEAFRIYSPVPLIERRLEEDWILDGTRIPKGTNISIFIYGMNRDPNVFPEPEKFDPERFLPEKQSSRHTYGFIPFSAGPRNCVGQKYAVYQVKTCLIKFMLEFEMMEDLNFKPEIGMCSVLKSRNGIKIKLKPRNRI</sequence>
<dbReference type="GO" id="GO:0004497">
    <property type="term" value="F:monooxygenase activity"/>
    <property type="evidence" value="ECO:0007669"/>
    <property type="project" value="UniProtKB-KW"/>
</dbReference>
<proteinExistence type="inferred from homology"/>
<evidence type="ECO:0000313" key="12">
    <source>
        <dbReference type="Proteomes" id="UP001153636"/>
    </source>
</evidence>
<keyword evidence="5 9" id="KW-0560">Oxidoreductase</keyword>
<evidence type="ECO:0000256" key="7">
    <source>
        <dbReference type="ARBA" id="ARBA00023033"/>
    </source>
</evidence>
<dbReference type="GO" id="GO:0016705">
    <property type="term" value="F:oxidoreductase activity, acting on paired donors, with incorporation or reduction of molecular oxygen"/>
    <property type="evidence" value="ECO:0007669"/>
    <property type="project" value="InterPro"/>
</dbReference>
<dbReference type="GO" id="GO:0005506">
    <property type="term" value="F:iron ion binding"/>
    <property type="evidence" value="ECO:0007669"/>
    <property type="project" value="InterPro"/>
</dbReference>
<evidence type="ECO:0000256" key="10">
    <source>
        <dbReference type="SAM" id="Phobius"/>
    </source>
</evidence>
<keyword evidence="10" id="KW-0472">Membrane</keyword>
<keyword evidence="12" id="KW-1185">Reference proteome</keyword>
<comment type="similarity">
    <text evidence="2 9">Belongs to the cytochrome P450 family.</text>
</comment>